<evidence type="ECO:0000313" key="2">
    <source>
        <dbReference type="EMBL" id="ADH99111.1"/>
    </source>
</evidence>
<dbReference type="EMBL" id="CP001791">
    <property type="protein sequence ID" value="ADH99111.1"/>
    <property type="molecule type" value="Genomic_DNA"/>
</dbReference>
<evidence type="ECO:0000259" key="1">
    <source>
        <dbReference type="SMART" id="SM01245"/>
    </source>
</evidence>
<dbReference type="eggNOG" id="COG1315">
    <property type="taxonomic scope" value="Bacteria"/>
</dbReference>
<dbReference type="HOGENOM" id="CLU_015044_0_0_9"/>
<dbReference type="Pfam" id="PF03961">
    <property type="entry name" value="FapA"/>
    <property type="match status" value="1"/>
</dbReference>
<dbReference type="PANTHER" id="PTHR38032:SF1">
    <property type="entry name" value="RNA-BINDING PROTEIN KHPB N-TERMINAL DOMAIN-CONTAINING PROTEIN"/>
    <property type="match status" value="1"/>
</dbReference>
<dbReference type="Pfam" id="PF14804">
    <property type="entry name" value="Jag_N"/>
    <property type="match status" value="1"/>
</dbReference>
<organism evidence="2 3">
    <name type="scientific">Bacillus selenitireducens (strain ATCC 700615 / DSM 15326 / MLS10)</name>
    <dbReference type="NCBI Taxonomy" id="439292"/>
    <lineage>
        <taxon>Bacteria</taxon>
        <taxon>Bacillati</taxon>
        <taxon>Bacillota</taxon>
        <taxon>Bacilli</taxon>
        <taxon>Bacillales</taxon>
        <taxon>Bacillaceae</taxon>
        <taxon>Salisediminibacterium</taxon>
    </lineage>
</organism>
<sequence length="684" mass="76852">MEQTRIFEADTVREAISKAEKSFAVPSDLLEIEVMDTGEKKLFGFRTIPAKIKATYHEENGHDVNWEDVVLDMMEHYELPETQESVPDRSEPKKDLIGKAWVKDGSLYYETGSDLKPVIIPGNIGKVYRNNAEMTSRFKINDGDQISFVAENKMTETYWSLKVKEEKQQIELFVRPGEIAIPYLKDCPPAYELKLEYEYRHQRQNQLNPEDVLEQLKKMEVFDEIIRYDEINHACRTMEEGTFIPAEGKLPVDGKHGELQFNVEIEKKHLLYREKADGTLDFRESSYIPSVQDGDILGKVVPPEKGEDGLSVFGQLLKAKDGLPVKIKTGHGLEYDEESNTIISRAYGRPVVKRAGLSAHISILPTYTHNGDLTVKDGNISFIGAVEVTGDVYEGMKVSAEGGIYIHRNVMSAVLQARNDIVVMKNAINSTVNAGKDNDLYQKATSKLSVFNKEMKSMVGALKQLFQTGHIQGVYDEKKGLRPVIRVLADKKFKNYRPATESVIAFIDQEEAALDQPWHDLRDRLKTYISISLRPEKVEMEHVEAIWKQAMTLQEISETPSESAASITLSYTLNSTLFSSGTIDITGKGAVQSHLKAGKSVTVKGRLIGGRVYGEEKVVIEKAGSETGVKTIIETSEDGKIYIDEAFPDVYLRVGKSSKLLTEKRMQLLVQLDENGQIVISSIL</sequence>
<dbReference type="STRING" id="439292.Bsel_1601"/>
<protein>
    <recommendedName>
        <fullName evidence="1">RNA-binding protein KhpB N-terminal domain-containing protein</fullName>
    </recommendedName>
</protein>
<dbReference type="InterPro" id="IPR046866">
    <property type="entry name" value="FapA_N"/>
</dbReference>
<dbReference type="RefSeq" id="WP_013172535.1">
    <property type="nucleotide sequence ID" value="NC_014219.1"/>
</dbReference>
<dbReference type="InterPro" id="IPR046865">
    <property type="entry name" value="FapA_b_solenoid"/>
</dbReference>
<dbReference type="InterPro" id="IPR038247">
    <property type="entry name" value="Jag_N_dom_sf"/>
</dbReference>
<accession>D6XTH5</accession>
<reference evidence="2" key="1">
    <citation type="submission" date="2009-10" db="EMBL/GenBank/DDBJ databases">
        <title>Complete sequence of Bacillus selenitireducens MLS10.</title>
        <authorList>
            <consortium name="US DOE Joint Genome Institute"/>
            <person name="Lucas S."/>
            <person name="Copeland A."/>
            <person name="Lapidus A."/>
            <person name="Glavina del Rio T."/>
            <person name="Dalin E."/>
            <person name="Tice H."/>
            <person name="Bruce D."/>
            <person name="Goodwin L."/>
            <person name="Pitluck S."/>
            <person name="Sims D."/>
            <person name="Brettin T."/>
            <person name="Detter J.C."/>
            <person name="Han C."/>
            <person name="Larimer F."/>
            <person name="Land M."/>
            <person name="Hauser L."/>
            <person name="Kyrpides N."/>
            <person name="Ovchinnikova G."/>
            <person name="Stolz J."/>
        </authorList>
    </citation>
    <scope>NUCLEOTIDE SEQUENCE [LARGE SCALE GENOMIC DNA]</scope>
    <source>
        <strain evidence="2">MLS10</strain>
    </source>
</reference>
<keyword evidence="3" id="KW-1185">Reference proteome</keyword>
<dbReference type="AlphaFoldDB" id="D6XTH5"/>
<gene>
    <name evidence="2" type="ordered locus">Bsel_1601</name>
</gene>
<name>D6XTH5_BACIE</name>
<proteinExistence type="predicted"/>
<dbReference type="InterPro" id="IPR032782">
    <property type="entry name" value="KhpB_N"/>
</dbReference>
<dbReference type="Pfam" id="PF20250">
    <property type="entry name" value="FapA_N"/>
    <property type="match status" value="1"/>
</dbReference>
<dbReference type="InterPro" id="IPR005646">
    <property type="entry name" value="FapA"/>
</dbReference>
<dbReference type="PANTHER" id="PTHR38032">
    <property type="entry name" value="POLYMERASE-RELATED"/>
    <property type="match status" value="1"/>
</dbReference>
<dbReference type="Gene3D" id="3.30.30.80">
    <property type="entry name" value="probable RNA-binding protein from clostridium symbiosum atcc 14940"/>
    <property type="match status" value="1"/>
</dbReference>
<evidence type="ECO:0000313" key="3">
    <source>
        <dbReference type="Proteomes" id="UP000000271"/>
    </source>
</evidence>
<dbReference type="SMART" id="SM01245">
    <property type="entry name" value="Jag_N"/>
    <property type="match status" value="1"/>
</dbReference>
<feature type="domain" description="RNA-binding protein KhpB N-terminal" evidence="1">
    <location>
        <begin position="6"/>
        <end position="57"/>
    </location>
</feature>
<dbReference type="KEGG" id="bse:Bsel_1601"/>
<dbReference type="Proteomes" id="UP000000271">
    <property type="component" value="Chromosome"/>
</dbReference>